<keyword evidence="7" id="KW-0472">Membrane</keyword>
<organism evidence="12">
    <name type="scientific">marine sediment metagenome</name>
    <dbReference type="NCBI Taxonomy" id="412755"/>
    <lineage>
        <taxon>unclassified sequences</taxon>
        <taxon>metagenomes</taxon>
        <taxon>ecological metagenomes</taxon>
    </lineage>
</organism>
<gene>
    <name evidence="12" type="ORF">LCGC14_3016310</name>
</gene>
<dbReference type="InterPro" id="IPR003439">
    <property type="entry name" value="ABC_transporter-like_ATP-bd"/>
</dbReference>
<dbReference type="InterPro" id="IPR017911">
    <property type="entry name" value="MacB-like_ATP-bd"/>
</dbReference>
<evidence type="ECO:0000256" key="2">
    <source>
        <dbReference type="ARBA" id="ARBA00011131"/>
    </source>
</evidence>
<dbReference type="SMART" id="SM00382">
    <property type="entry name" value="AAA"/>
    <property type="match status" value="1"/>
</dbReference>
<protein>
    <recommendedName>
        <fullName evidence="9">Putative hemin import ATP-binding protein HrtA</fullName>
    </recommendedName>
</protein>
<keyword evidence="3" id="KW-0813">Transport</keyword>
<keyword evidence="4" id="KW-1003">Cell membrane</keyword>
<dbReference type="InterPro" id="IPR015854">
    <property type="entry name" value="ABC_transpr_LolD-like"/>
</dbReference>
<dbReference type="GO" id="GO:0005524">
    <property type="term" value="F:ATP binding"/>
    <property type="evidence" value="ECO:0007669"/>
    <property type="project" value="UniProtKB-KW"/>
</dbReference>
<reference evidence="12" key="1">
    <citation type="journal article" date="2015" name="Nature">
        <title>Complex archaea that bridge the gap between prokaryotes and eukaryotes.</title>
        <authorList>
            <person name="Spang A."/>
            <person name="Saw J.H."/>
            <person name="Jorgensen S.L."/>
            <person name="Zaremba-Niedzwiedzka K."/>
            <person name="Martijn J."/>
            <person name="Lind A.E."/>
            <person name="van Eijk R."/>
            <person name="Schleper C."/>
            <person name="Guy L."/>
            <person name="Ettema T.J."/>
        </authorList>
    </citation>
    <scope>NUCLEOTIDE SEQUENCE</scope>
</reference>
<dbReference type="GO" id="GO:0098796">
    <property type="term" value="C:membrane protein complex"/>
    <property type="evidence" value="ECO:0007669"/>
    <property type="project" value="UniProtKB-ARBA"/>
</dbReference>
<evidence type="ECO:0000256" key="5">
    <source>
        <dbReference type="ARBA" id="ARBA00022741"/>
    </source>
</evidence>
<name>A0A0F8ZMS6_9ZZZZ</name>
<comment type="subunit">
    <text evidence="2">The complex is composed of two ATP-binding proteins (HrtA), two transmembrane proteins (HrtB) and a solute-binding protein.</text>
</comment>
<evidence type="ECO:0000256" key="4">
    <source>
        <dbReference type="ARBA" id="ARBA00022475"/>
    </source>
</evidence>
<comment type="similarity">
    <text evidence="8">Belongs to the ABC transporter superfamily. HrtA family.</text>
</comment>
<comment type="subcellular location">
    <subcellularLocation>
        <location evidence="1">Cell membrane</location>
        <topology evidence="1">Peripheral membrane protein</topology>
    </subcellularLocation>
</comment>
<evidence type="ECO:0000259" key="11">
    <source>
        <dbReference type="PROSITE" id="PS50893"/>
    </source>
</evidence>
<dbReference type="EMBL" id="LAZR01062574">
    <property type="protein sequence ID" value="KKK61241.1"/>
    <property type="molecule type" value="Genomic_DNA"/>
</dbReference>
<evidence type="ECO:0000256" key="1">
    <source>
        <dbReference type="ARBA" id="ARBA00004202"/>
    </source>
</evidence>
<evidence type="ECO:0000256" key="8">
    <source>
        <dbReference type="ARBA" id="ARBA00024359"/>
    </source>
</evidence>
<dbReference type="Pfam" id="PF00005">
    <property type="entry name" value="ABC_tran"/>
    <property type="match status" value="1"/>
</dbReference>
<dbReference type="FunFam" id="3.40.50.300:FF:000032">
    <property type="entry name" value="Export ABC transporter ATP-binding protein"/>
    <property type="match status" value="1"/>
</dbReference>
<proteinExistence type="inferred from homology"/>
<dbReference type="GO" id="GO:0016887">
    <property type="term" value="F:ATP hydrolysis activity"/>
    <property type="evidence" value="ECO:0007669"/>
    <property type="project" value="InterPro"/>
</dbReference>
<dbReference type="InterPro" id="IPR003593">
    <property type="entry name" value="AAA+_ATPase"/>
</dbReference>
<dbReference type="SUPFAM" id="SSF52540">
    <property type="entry name" value="P-loop containing nucleoside triphosphate hydrolases"/>
    <property type="match status" value="1"/>
</dbReference>
<evidence type="ECO:0000256" key="9">
    <source>
        <dbReference type="ARBA" id="ARBA00024432"/>
    </source>
</evidence>
<accession>A0A0F8ZMS6</accession>
<keyword evidence="6" id="KW-0067">ATP-binding</keyword>
<evidence type="ECO:0000256" key="6">
    <source>
        <dbReference type="ARBA" id="ARBA00022840"/>
    </source>
</evidence>
<evidence type="ECO:0000256" key="7">
    <source>
        <dbReference type="ARBA" id="ARBA00023136"/>
    </source>
</evidence>
<dbReference type="CDD" id="cd03255">
    <property type="entry name" value="ABC_MJ0796_LolCDE_FtsE"/>
    <property type="match status" value="1"/>
</dbReference>
<dbReference type="AlphaFoldDB" id="A0A0F8ZMS6"/>
<dbReference type="GO" id="GO:0022857">
    <property type="term" value="F:transmembrane transporter activity"/>
    <property type="evidence" value="ECO:0007669"/>
    <property type="project" value="UniProtKB-ARBA"/>
</dbReference>
<dbReference type="PANTHER" id="PTHR24220">
    <property type="entry name" value="IMPORT ATP-BINDING PROTEIN"/>
    <property type="match status" value="1"/>
</dbReference>
<feature type="domain" description="ABC transporter" evidence="11">
    <location>
        <begin position="8"/>
        <end position="228"/>
    </location>
</feature>
<evidence type="ECO:0000256" key="3">
    <source>
        <dbReference type="ARBA" id="ARBA00022448"/>
    </source>
</evidence>
<dbReference type="GO" id="GO:0005886">
    <property type="term" value="C:plasma membrane"/>
    <property type="evidence" value="ECO:0007669"/>
    <property type="project" value="UniProtKB-SubCell"/>
</dbReference>
<evidence type="ECO:0000256" key="10">
    <source>
        <dbReference type="ARBA" id="ARBA00024721"/>
    </source>
</evidence>
<sequence length="228" mass="24824">MAAPEVILRMEGISKVYGSGARAVTALEDVTLEARAGEVVLVMGPSGSGKTTLLTIAGALLKPTRGRVLVCDTELTGMDESRLASIRRDRVGFVYQSFNLLEALTALENVRLVATSRTHDGTHEDRARELLAMLGLGHRLNALPKQLSDGEKQRVAIARALAKKAALVLADEPTGNLDAQRGHEVVRLLRQKALEMSKAVVIVSHDHRIRDIADRVVWLEDGRLRPES</sequence>
<dbReference type="InterPro" id="IPR027417">
    <property type="entry name" value="P-loop_NTPase"/>
</dbReference>
<dbReference type="PANTHER" id="PTHR24220:SF666">
    <property type="entry name" value="HEMIN IMPORT ATP-BINDING PROTEIN HRTA-RELATED"/>
    <property type="match status" value="1"/>
</dbReference>
<evidence type="ECO:0000313" key="12">
    <source>
        <dbReference type="EMBL" id="KKK61241.1"/>
    </source>
</evidence>
<dbReference type="Gene3D" id="3.40.50.300">
    <property type="entry name" value="P-loop containing nucleotide triphosphate hydrolases"/>
    <property type="match status" value="1"/>
</dbReference>
<comment type="caution">
    <text evidence="12">The sequence shown here is derived from an EMBL/GenBank/DDBJ whole genome shotgun (WGS) entry which is preliminary data.</text>
</comment>
<keyword evidence="5" id="KW-0547">Nucleotide-binding</keyword>
<dbReference type="PROSITE" id="PS50893">
    <property type="entry name" value="ABC_TRANSPORTER_2"/>
    <property type="match status" value="1"/>
</dbReference>
<comment type="function">
    <text evidence="10">Part of the ABC transporter complex hrt involved in hemin import. Responsible for energy coupling to the transport system.</text>
</comment>